<feature type="compositionally biased region" description="Low complexity" evidence="1">
    <location>
        <begin position="7"/>
        <end position="28"/>
    </location>
</feature>
<dbReference type="Proteomes" id="UP000231501">
    <property type="component" value="Unassembled WGS sequence"/>
</dbReference>
<dbReference type="AlphaFoldDB" id="A0A2G9C3D9"/>
<organism evidence="2 3">
    <name type="scientific">Roseateles chitinivorans</name>
    <dbReference type="NCBI Taxonomy" id="2917965"/>
    <lineage>
        <taxon>Bacteria</taxon>
        <taxon>Pseudomonadati</taxon>
        <taxon>Pseudomonadota</taxon>
        <taxon>Betaproteobacteria</taxon>
        <taxon>Burkholderiales</taxon>
        <taxon>Sphaerotilaceae</taxon>
        <taxon>Roseateles</taxon>
    </lineage>
</organism>
<dbReference type="InterPro" id="IPR013393">
    <property type="entry name" value="T3SS_HrpB4"/>
</dbReference>
<reference evidence="2 3" key="1">
    <citation type="submission" date="2017-11" db="EMBL/GenBank/DDBJ databases">
        <title>Draft genome sequence of Mitsuaria sp. HWN-4.</title>
        <authorList>
            <person name="Gundlapally S.R."/>
        </authorList>
    </citation>
    <scope>NUCLEOTIDE SEQUENCE [LARGE SCALE GENOMIC DNA]</scope>
    <source>
        <strain evidence="2 3">HWN-4</strain>
    </source>
</reference>
<protein>
    <submittedName>
        <fullName evidence="2">Type III secretion protein</fullName>
    </submittedName>
</protein>
<sequence length="252" mass="26876">MRSAMDAAPTTPTGASGPTGPTAPALPTMPARAARSMLSAMPVPPAGPAELARLALVFQRRLDRLPEGIDDGWAALKALRLAIEQVPDGPSRRRLMLTLYRRWCGPLPDLRLLATPGGRLALQGRLGLLSRLCAVALAGRPGVLRCCVEIRARQALEGALGPAMATLRESSRQGAVVPAHVAAWSPIQWACVGYADLALAGAWPHRGLRRLVRLALPARWPVPDGRHQVPVRHACALEGLTRLDALFAKEPT</sequence>
<dbReference type="Pfam" id="PF09502">
    <property type="entry name" value="HrpB4"/>
    <property type="match status" value="1"/>
</dbReference>
<dbReference type="EMBL" id="PEOG01000093">
    <property type="protein sequence ID" value="PIM50885.1"/>
    <property type="molecule type" value="Genomic_DNA"/>
</dbReference>
<proteinExistence type="predicted"/>
<gene>
    <name evidence="2" type="ORF">CS062_22785</name>
</gene>
<feature type="region of interest" description="Disordered" evidence="1">
    <location>
        <begin position="1"/>
        <end position="28"/>
    </location>
</feature>
<evidence type="ECO:0000256" key="1">
    <source>
        <dbReference type="SAM" id="MobiDB-lite"/>
    </source>
</evidence>
<comment type="caution">
    <text evidence="2">The sequence shown here is derived from an EMBL/GenBank/DDBJ whole genome shotgun (WGS) entry which is preliminary data.</text>
</comment>
<evidence type="ECO:0000313" key="2">
    <source>
        <dbReference type="EMBL" id="PIM50885.1"/>
    </source>
</evidence>
<accession>A0A2G9C3D9</accession>
<name>A0A2G9C3D9_9BURK</name>
<evidence type="ECO:0000313" key="3">
    <source>
        <dbReference type="Proteomes" id="UP000231501"/>
    </source>
</evidence>
<keyword evidence="3" id="KW-1185">Reference proteome</keyword>